<accession>A0ABV2YG26</accession>
<proteinExistence type="predicted"/>
<name>A0ABV2YG26_9ACTN</name>
<evidence type="ECO:0000313" key="2">
    <source>
        <dbReference type="Proteomes" id="UP001550850"/>
    </source>
</evidence>
<comment type="caution">
    <text evidence="1">The sequence shown here is derived from an EMBL/GenBank/DDBJ whole genome shotgun (WGS) entry which is preliminary data.</text>
</comment>
<protein>
    <submittedName>
        <fullName evidence="1">Uncharacterized protein</fullName>
    </submittedName>
</protein>
<dbReference type="EMBL" id="JBEZUR010000012">
    <property type="protein sequence ID" value="MEU3554674.1"/>
    <property type="molecule type" value="Genomic_DNA"/>
</dbReference>
<gene>
    <name evidence="1" type="ORF">AB0E65_10715</name>
</gene>
<keyword evidence="2" id="KW-1185">Reference proteome</keyword>
<dbReference type="Proteomes" id="UP001550850">
    <property type="component" value="Unassembled WGS sequence"/>
</dbReference>
<dbReference type="RefSeq" id="WP_281262824.1">
    <property type="nucleotide sequence ID" value="NZ_BEVZ01000002.1"/>
</dbReference>
<organism evidence="1 2">
    <name type="scientific">Streptomyces fragilis</name>
    <dbReference type="NCBI Taxonomy" id="67301"/>
    <lineage>
        <taxon>Bacteria</taxon>
        <taxon>Bacillati</taxon>
        <taxon>Actinomycetota</taxon>
        <taxon>Actinomycetes</taxon>
        <taxon>Kitasatosporales</taxon>
        <taxon>Streptomycetaceae</taxon>
        <taxon>Streptomyces</taxon>
    </lineage>
</organism>
<evidence type="ECO:0000313" key="1">
    <source>
        <dbReference type="EMBL" id="MEU3554674.1"/>
    </source>
</evidence>
<sequence length="40" mass="4624">MPHTDLPLNLGQDHRHEFHAALRDVRIAARRWARELPVAG</sequence>
<reference evidence="1 2" key="1">
    <citation type="submission" date="2024-06" db="EMBL/GenBank/DDBJ databases">
        <title>The Natural Products Discovery Center: Release of the First 8490 Sequenced Strains for Exploring Actinobacteria Biosynthetic Diversity.</title>
        <authorList>
            <person name="Kalkreuter E."/>
            <person name="Kautsar S.A."/>
            <person name="Yang D."/>
            <person name="Bader C.D."/>
            <person name="Teijaro C.N."/>
            <person name="Fluegel L."/>
            <person name="Davis C.M."/>
            <person name="Simpson J.R."/>
            <person name="Lauterbach L."/>
            <person name="Steele A.D."/>
            <person name="Gui C."/>
            <person name="Meng S."/>
            <person name="Li G."/>
            <person name="Viehrig K."/>
            <person name="Ye F."/>
            <person name="Su P."/>
            <person name="Kiefer A.F."/>
            <person name="Nichols A."/>
            <person name="Cepeda A.J."/>
            <person name="Yan W."/>
            <person name="Fan B."/>
            <person name="Jiang Y."/>
            <person name="Adhikari A."/>
            <person name="Zheng C.-J."/>
            <person name="Schuster L."/>
            <person name="Cowan T.M."/>
            <person name="Smanski M.J."/>
            <person name="Chevrette M.G."/>
            <person name="De Carvalho L.P.S."/>
            <person name="Shen B."/>
        </authorList>
    </citation>
    <scope>NUCLEOTIDE SEQUENCE [LARGE SCALE GENOMIC DNA]</scope>
    <source>
        <strain evidence="1 2">NPDC038104</strain>
    </source>
</reference>